<comment type="caution">
    <text evidence="1">The sequence shown here is derived from an EMBL/GenBank/DDBJ whole genome shotgun (WGS) entry which is preliminary data.</text>
</comment>
<gene>
    <name evidence="1" type="ORF">F4820DRAFT_439461</name>
</gene>
<accession>A0ACB9YJF2</accession>
<reference evidence="1 2" key="1">
    <citation type="journal article" date="2022" name="New Phytol.">
        <title>Ecological generalism drives hyperdiversity of secondary metabolite gene clusters in xylarialean endophytes.</title>
        <authorList>
            <person name="Franco M.E.E."/>
            <person name="Wisecaver J.H."/>
            <person name="Arnold A.E."/>
            <person name="Ju Y.M."/>
            <person name="Slot J.C."/>
            <person name="Ahrendt S."/>
            <person name="Moore L.P."/>
            <person name="Eastman K.E."/>
            <person name="Scott K."/>
            <person name="Konkel Z."/>
            <person name="Mondo S.J."/>
            <person name="Kuo A."/>
            <person name="Hayes R.D."/>
            <person name="Haridas S."/>
            <person name="Andreopoulos B."/>
            <person name="Riley R."/>
            <person name="LaButti K."/>
            <person name="Pangilinan J."/>
            <person name="Lipzen A."/>
            <person name="Amirebrahimi M."/>
            <person name="Yan J."/>
            <person name="Adam C."/>
            <person name="Keymanesh K."/>
            <person name="Ng V."/>
            <person name="Louie K."/>
            <person name="Northen T."/>
            <person name="Drula E."/>
            <person name="Henrissat B."/>
            <person name="Hsieh H.M."/>
            <person name="Youens-Clark K."/>
            <person name="Lutzoni F."/>
            <person name="Miadlikowska J."/>
            <person name="Eastwood D.C."/>
            <person name="Hamelin R.C."/>
            <person name="Grigoriev I.V."/>
            <person name="U'Ren J.M."/>
        </authorList>
    </citation>
    <scope>NUCLEOTIDE SEQUENCE [LARGE SCALE GENOMIC DNA]</scope>
    <source>
        <strain evidence="1 2">CBS 119005</strain>
    </source>
</reference>
<sequence>MPDTDSDADPDSSPHRPAPQTPTRNANTEHHPWSPHHDHDAVTPDKSPPSGSPSMSLHSLGMSTFSTMRRQLSAPFARSPSSSSLHLLDAEREEHEEIVRDSKDVLVQRLNDLAAQLSQQDYIKEDSVNGLHAKVDEMERVLSTRSDSSRRRTQRSRPSSIILQSSTSSRDSFWGPLTPGQIMPSIPNMPLPIMQSSATQTIEESPMPSITMAETTNKSRTSPALANRVVKEAQTLCKELESVVTSLRARQEESDHIHDMLITRAERAAQKIIYLEKRVKELERERKEGEMEMLNLQIQLKAIEVQCLSYVPEDADEDLREGISAWKTEWSALKRKKARQKALAGASEDPKAPMASTVQQPSTWRKAGTSEDLEVPITPTRSQRNKASLD</sequence>
<name>A0ACB9YJF2_9PEZI</name>
<organism evidence="1 2">
    <name type="scientific">Hypoxylon rubiginosum</name>
    <dbReference type="NCBI Taxonomy" id="110542"/>
    <lineage>
        <taxon>Eukaryota</taxon>
        <taxon>Fungi</taxon>
        <taxon>Dikarya</taxon>
        <taxon>Ascomycota</taxon>
        <taxon>Pezizomycotina</taxon>
        <taxon>Sordariomycetes</taxon>
        <taxon>Xylariomycetidae</taxon>
        <taxon>Xylariales</taxon>
        <taxon>Hypoxylaceae</taxon>
        <taxon>Hypoxylon</taxon>
    </lineage>
</organism>
<evidence type="ECO:0000313" key="1">
    <source>
        <dbReference type="EMBL" id="KAI4859522.1"/>
    </source>
</evidence>
<proteinExistence type="predicted"/>
<evidence type="ECO:0000313" key="2">
    <source>
        <dbReference type="Proteomes" id="UP001497700"/>
    </source>
</evidence>
<keyword evidence="2" id="KW-1185">Reference proteome</keyword>
<dbReference type="EMBL" id="MU393628">
    <property type="protein sequence ID" value="KAI4859522.1"/>
    <property type="molecule type" value="Genomic_DNA"/>
</dbReference>
<protein>
    <submittedName>
        <fullName evidence="1">Uncharacterized protein</fullName>
    </submittedName>
</protein>
<dbReference type="Proteomes" id="UP001497700">
    <property type="component" value="Unassembled WGS sequence"/>
</dbReference>